<reference evidence="2 3" key="1">
    <citation type="submission" date="2016-05" db="EMBL/GenBank/DDBJ databases">
        <title>Genomic and physiological characterization of Planctopirus sp. isolated from fresh water lake.</title>
        <authorList>
            <person name="Subhash Y."/>
            <person name="Ramana C."/>
        </authorList>
    </citation>
    <scope>NUCLEOTIDE SEQUENCE [LARGE SCALE GENOMIC DNA]</scope>
    <source>
        <strain evidence="2 3">JC280</strain>
    </source>
</reference>
<evidence type="ECO:0000256" key="1">
    <source>
        <dbReference type="SAM" id="MobiDB-lite"/>
    </source>
</evidence>
<gene>
    <name evidence="2" type="ORF">A6X21_05545</name>
</gene>
<name>A0A1C3EBY2_9PLAN</name>
<dbReference type="STRING" id="1841610.A6X21_05545"/>
<feature type="region of interest" description="Disordered" evidence="1">
    <location>
        <begin position="451"/>
        <end position="480"/>
    </location>
</feature>
<dbReference type="InterPro" id="IPR053158">
    <property type="entry name" value="CapK_Type1_Caps_Biosynth"/>
</dbReference>
<keyword evidence="3" id="KW-1185">Reference proteome</keyword>
<comment type="caution">
    <text evidence="2">The sequence shown here is derived from an EMBL/GenBank/DDBJ whole genome shotgun (WGS) entry which is preliminary data.</text>
</comment>
<sequence length="480" mass="54636">MYETLYRNILLPMFDGTIKGRQTMKHWQRAEATQWHSRSELELQQLVDLRRLVAHAAAHSLYYKNLFLEHAIDPAGISSFDDFRRIPLLHRETIAKNRLQLSTSLPMKRISKSTGGSSGEPLHFEISAESNDRRVAMTHRGYGWAHAGPGTRQLYIWGTPPSRLAAWKRWKMSLHHAFDHHLVLSCFEFTPEMMHRQLRRMNAWRPQVIVAYTNAAYEFARFIESEGLQVWQPKSIVVGAEKLHDFQRIVLERVFKAPVFETYGSREFMLIGAECEQHSGLHLSMENLFVEILDDEGQPTSAGEEGNVVITDLFNDAMPFIRYVNGDRAIAGFENCPCGRGLPLLRKVTGRQLDVLTTPDGRKIPGEFFPHLIKDYRSIRRFQVIQNEPHEIIVRMVTNGGLTLADRHHLENDLREGIGPVVTLKLEQVDDIPLTRAGKLKVVVNNLQTSQASGRLPEHSAPVAGHDNQPAAQGAMVCQH</sequence>
<dbReference type="PANTHER" id="PTHR36932:SF1">
    <property type="entry name" value="CAPSULAR POLYSACCHARIDE BIOSYNTHESIS PROTEIN"/>
    <property type="match status" value="1"/>
</dbReference>
<proteinExistence type="predicted"/>
<dbReference type="InterPro" id="IPR042099">
    <property type="entry name" value="ANL_N_sf"/>
</dbReference>
<dbReference type="EMBL" id="LYDR01000103">
    <property type="protein sequence ID" value="ODA30745.1"/>
    <property type="molecule type" value="Genomic_DNA"/>
</dbReference>
<evidence type="ECO:0000313" key="3">
    <source>
        <dbReference type="Proteomes" id="UP000094828"/>
    </source>
</evidence>
<protein>
    <submittedName>
        <fullName evidence="2">Capsule biosynthesis protein CapK</fullName>
    </submittedName>
</protein>
<dbReference type="Proteomes" id="UP000094828">
    <property type="component" value="Unassembled WGS sequence"/>
</dbReference>
<dbReference type="RefSeq" id="WP_068848269.1">
    <property type="nucleotide sequence ID" value="NZ_LYDR01000103.1"/>
</dbReference>
<organism evidence="2 3">
    <name type="scientific">Planctopirus hydrillae</name>
    <dbReference type="NCBI Taxonomy" id="1841610"/>
    <lineage>
        <taxon>Bacteria</taxon>
        <taxon>Pseudomonadati</taxon>
        <taxon>Planctomycetota</taxon>
        <taxon>Planctomycetia</taxon>
        <taxon>Planctomycetales</taxon>
        <taxon>Planctomycetaceae</taxon>
        <taxon>Planctopirus</taxon>
    </lineage>
</organism>
<dbReference type="Gene3D" id="3.40.50.12780">
    <property type="entry name" value="N-terminal domain of ligase-like"/>
    <property type="match status" value="1"/>
</dbReference>
<accession>A0A1C3EBY2</accession>
<evidence type="ECO:0000313" key="2">
    <source>
        <dbReference type="EMBL" id="ODA30745.1"/>
    </source>
</evidence>
<dbReference type="PANTHER" id="PTHR36932">
    <property type="entry name" value="CAPSULAR POLYSACCHARIDE BIOSYNTHESIS PROTEIN"/>
    <property type="match status" value="1"/>
</dbReference>
<dbReference type="OrthoDB" id="580775at2"/>
<dbReference type="AlphaFoldDB" id="A0A1C3EBY2"/>
<dbReference type="SUPFAM" id="SSF56801">
    <property type="entry name" value="Acetyl-CoA synthetase-like"/>
    <property type="match status" value="1"/>
</dbReference>